<proteinExistence type="predicted"/>
<accession>A0A1V4SW89</accession>
<dbReference type="RefSeq" id="WP_158082698.1">
    <property type="nucleotide sequence ID" value="NZ_LTAY01000043.1"/>
</dbReference>
<evidence type="ECO:0000313" key="2">
    <source>
        <dbReference type="Proteomes" id="UP000191448"/>
    </source>
</evidence>
<evidence type="ECO:0000313" key="1">
    <source>
        <dbReference type="EMBL" id="OPX47591.1"/>
    </source>
</evidence>
<dbReference type="Proteomes" id="UP000191448">
    <property type="component" value="Unassembled WGS sequence"/>
</dbReference>
<dbReference type="EMBL" id="LTAY01000043">
    <property type="protein sequence ID" value="OPX47591.1"/>
    <property type="molecule type" value="Genomic_DNA"/>
</dbReference>
<dbReference type="AlphaFoldDB" id="A0A1V4SW89"/>
<sequence>MRMLSKNNGSYIYDELLEELLKLILIINLEKENLFAYIKVCLKNYSIKLIRDQNKRIEIDELQNIIFYEKDNVDRVSKEDKLESYLNDKELLKKLFPENLKEDEKLLLIEYYINHKSIS</sequence>
<organism evidence="1 2">
    <name type="scientific">Clostridium thermobutyricum DSM 4928</name>
    <dbReference type="NCBI Taxonomy" id="1121339"/>
    <lineage>
        <taxon>Bacteria</taxon>
        <taxon>Bacillati</taxon>
        <taxon>Bacillota</taxon>
        <taxon>Clostridia</taxon>
        <taxon>Eubacteriales</taxon>
        <taxon>Clostridiaceae</taxon>
        <taxon>Clostridium</taxon>
    </lineage>
</organism>
<reference evidence="1 2" key="1">
    <citation type="submission" date="2016-02" db="EMBL/GenBank/DDBJ databases">
        <title>Genome sequence of Clostridium thermobutyricum DSM 4928.</title>
        <authorList>
            <person name="Poehlein A."/>
            <person name="Daniel R."/>
        </authorList>
    </citation>
    <scope>NUCLEOTIDE SEQUENCE [LARGE SCALE GENOMIC DNA]</scope>
    <source>
        <strain evidence="1 2">DSM 4928</strain>
    </source>
</reference>
<protein>
    <submittedName>
        <fullName evidence="1">Uncharacterized protein</fullName>
    </submittedName>
</protein>
<name>A0A1V4SW89_9CLOT</name>
<comment type="caution">
    <text evidence="1">The sequence shown here is derived from an EMBL/GenBank/DDBJ whole genome shotgun (WGS) entry which is preliminary data.</text>
</comment>
<gene>
    <name evidence="1" type="ORF">CLTHE_17560</name>
</gene>